<organism evidence="2 3">
    <name type="scientific">Stephania cephalantha</name>
    <dbReference type="NCBI Taxonomy" id="152367"/>
    <lineage>
        <taxon>Eukaryota</taxon>
        <taxon>Viridiplantae</taxon>
        <taxon>Streptophyta</taxon>
        <taxon>Embryophyta</taxon>
        <taxon>Tracheophyta</taxon>
        <taxon>Spermatophyta</taxon>
        <taxon>Magnoliopsida</taxon>
        <taxon>Ranunculales</taxon>
        <taxon>Menispermaceae</taxon>
        <taxon>Menispermoideae</taxon>
        <taxon>Cissampelideae</taxon>
        <taxon>Stephania</taxon>
    </lineage>
</organism>
<protein>
    <recommendedName>
        <fullName evidence="1">UspA domain-containing protein</fullName>
    </recommendedName>
</protein>
<sequence length="127" mass="14282">MVIATDDNAYALEWTLDQFFVPFTPNHPFKLVIIYAKTIPHSIVGHDGPGAADALPFIEKNIKINAFRVVEKAKEIYAERSVNEVTLKVVEGGADARHVICEAVEKHNATMLVLGSRGHDRRLKRYR</sequence>
<dbReference type="PANTHER" id="PTHR46553">
    <property type="entry name" value="ADENINE NUCLEOTIDE ALPHA HYDROLASES-LIKE SUPERFAMILY PROTEIN"/>
    <property type="match status" value="1"/>
</dbReference>
<reference evidence="2 3" key="1">
    <citation type="submission" date="2024-01" db="EMBL/GenBank/DDBJ databases">
        <title>Genome assemblies of Stephania.</title>
        <authorList>
            <person name="Yang L."/>
        </authorList>
    </citation>
    <scope>NUCLEOTIDE SEQUENCE [LARGE SCALE GENOMIC DNA]</scope>
    <source>
        <strain evidence="2">JXDWG</strain>
        <tissue evidence="2">Leaf</tissue>
    </source>
</reference>
<evidence type="ECO:0000313" key="2">
    <source>
        <dbReference type="EMBL" id="KAK9084234.1"/>
    </source>
</evidence>
<dbReference type="InterPro" id="IPR014729">
    <property type="entry name" value="Rossmann-like_a/b/a_fold"/>
</dbReference>
<dbReference type="AlphaFoldDB" id="A0AAP0E7T3"/>
<accession>A0AAP0E7T3</accession>
<evidence type="ECO:0000313" key="3">
    <source>
        <dbReference type="Proteomes" id="UP001419268"/>
    </source>
</evidence>
<feature type="domain" description="UspA" evidence="1">
    <location>
        <begin position="68"/>
        <end position="121"/>
    </location>
</feature>
<proteinExistence type="predicted"/>
<dbReference type="PANTHER" id="PTHR46553:SF3">
    <property type="entry name" value="ADENINE NUCLEOTIDE ALPHA HYDROLASES-LIKE SUPERFAMILY PROTEIN"/>
    <property type="match status" value="1"/>
</dbReference>
<dbReference type="SUPFAM" id="SSF52402">
    <property type="entry name" value="Adenine nucleotide alpha hydrolases-like"/>
    <property type="match status" value="1"/>
</dbReference>
<keyword evidence="3" id="KW-1185">Reference proteome</keyword>
<dbReference type="EMBL" id="JBBNAG010000013">
    <property type="protein sequence ID" value="KAK9084234.1"/>
    <property type="molecule type" value="Genomic_DNA"/>
</dbReference>
<dbReference type="Pfam" id="PF00582">
    <property type="entry name" value="Usp"/>
    <property type="match status" value="1"/>
</dbReference>
<dbReference type="Proteomes" id="UP001419268">
    <property type="component" value="Unassembled WGS sequence"/>
</dbReference>
<name>A0AAP0E7T3_9MAGN</name>
<dbReference type="InterPro" id="IPR006016">
    <property type="entry name" value="UspA"/>
</dbReference>
<dbReference type="Gene3D" id="3.40.50.620">
    <property type="entry name" value="HUPs"/>
    <property type="match status" value="1"/>
</dbReference>
<gene>
    <name evidence="2" type="ORF">Scep_030705</name>
</gene>
<comment type="caution">
    <text evidence="2">The sequence shown here is derived from an EMBL/GenBank/DDBJ whole genome shotgun (WGS) entry which is preliminary data.</text>
</comment>
<evidence type="ECO:0000259" key="1">
    <source>
        <dbReference type="Pfam" id="PF00582"/>
    </source>
</evidence>